<keyword evidence="7" id="KW-0347">Helicase</keyword>
<gene>
    <name evidence="18" type="primary">DCL1_3</name>
    <name evidence="18" type="ORF">HK097_007163</name>
</gene>
<feature type="domain" description="RNase III" evidence="15">
    <location>
        <begin position="738"/>
        <end position="891"/>
    </location>
</feature>
<dbReference type="PROSITE" id="PS51194">
    <property type="entry name" value="HELICASE_CTER"/>
    <property type="match status" value="1"/>
</dbReference>
<feature type="domain" description="RNase III" evidence="15">
    <location>
        <begin position="937"/>
        <end position="1120"/>
    </location>
</feature>
<reference evidence="18" key="1">
    <citation type="submission" date="2020-05" db="EMBL/GenBank/DDBJ databases">
        <title>Phylogenomic resolution of chytrid fungi.</title>
        <authorList>
            <person name="Stajich J.E."/>
            <person name="Amses K."/>
            <person name="Simmons R."/>
            <person name="Seto K."/>
            <person name="Myers J."/>
            <person name="Bonds A."/>
            <person name="Quandt C.A."/>
            <person name="Barry K."/>
            <person name="Liu P."/>
            <person name="Grigoriev I."/>
            <person name="Longcore J.E."/>
            <person name="James T.Y."/>
        </authorList>
    </citation>
    <scope>NUCLEOTIDE SEQUENCE</scope>
    <source>
        <strain evidence="18">JEL0318</strain>
    </source>
</reference>
<dbReference type="InterPro" id="IPR005034">
    <property type="entry name" value="Dicer_dimerisation"/>
</dbReference>
<dbReference type="PROSITE" id="PS50142">
    <property type="entry name" value="RNASE_3_2"/>
    <property type="match status" value="2"/>
</dbReference>
<evidence type="ECO:0000259" key="15">
    <source>
        <dbReference type="PROSITE" id="PS50142"/>
    </source>
</evidence>
<evidence type="ECO:0000256" key="1">
    <source>
        <dbReference type="ARBA" id="ARBA00001936"/>
    </source>
</evidence>
<dbReference type="Pfam" id="PF00271">
    <property type="entry name" value="Helicase_C"/>
    <property type="match status" value="1"/>
</dbReference>
<evidence type="ECO:0000256" key="11">
    <source>
        <dbReference type="ARBA" id="ARBA00023211"/>
    </source>
</evidence>
<evidence type="ECO:0000256" key="5">
    <source>
        <dbReference type="ARBA" id="ARBA00022741"/>
    </source>
</evidence>
<dbReference type="SUPFAM" id="SSF69065">
    <property type="entry name" value="RNase III domain-like"/>
    <property type="match status" value="2"/>
</dbReference>
<evidence type="ECO:0000259" key="14">
    <source>
        <dbReference type="PROSITE" id="PS50137"/>
    </source>
</evidence>
<dbReference type="SMART" id="SM00490">
    <property type="entry name" value="HELICc"/>
    <property type="match status" value="1"/>
</dbReference>
<comment type="caution">
    <text evidence="18">The sequence shown here is derived from an EMBL/GenBank/DDBJ whole genome shotgun (WGS) entry which is preliminary data.</text>
</comment>
<feature type="domain" description="Helicase C-terminal" evidence="16">
    <location>
        <begin position="127"/>
        <end position="295"/>
    </location>
</feature>
<evidence type="ECO:0000256" key="12">
    <source>
        <dbReference type="PROSITE-ProRule" id="PRU00657"/>
    </source>
</evidence>
<dbReference type="GO" id="GO:0004386">
    <property type="term" value="F:helicase activity"/>
    <property type="evidence" value="ECO:0007669"/>
    <property type="project" value="UniProtKB-KW"/>
</dbReference>
<evidence type="ECO:0000256" key="4">
    <source>
        <dbReference type="ARBA" id="ARBA00022737"/>
    </source>
</evidence>
<evidence type="ECO:0000256" key="2">
    <source>
        <dbReference type="ARBA" id="ARBA00001946"/>
    </source>
</evidence>
<dbReference type="InterPro" id="IPR000999">
    <property type="entry name" value="RNase_III_dom"/>
</dbReference>
<keyword evidence="5" id="KW-0547">Nucleotide-binding</keyword>
<feature type="region of interest" description="Disordered" evidence="13">
    <location>
        <begin position="840"/>
        <end position="859"/>
    </location>
</feature>
<dbReference type="Pfam" id="PF00636">
    <property type="entry name" value="Ribonuclease_3"/>
    <property type="match status" value="2"/>
</dbReference>
<sequence length="1213" mass="138360">MMHDEISRYASRPSPTLRYYHRETPEPPSMWYYLRDQYKRFPYLEKPLIETYKILKNLGSWCCIQSLWSTLRQIERDIEKSLARNLVAALHGITTDTHTTDAFTEMLLDCKSRFPETTPTPSDCSPKIRLLLTVLGEYRSDPSFCGIVFVQRRFTADLLGQLLGKVGDMRRFLRVGVLMGHSVNDVLRNSMKMTEQYQAVRDFRKGKLNLLVATKVAEEGLDIQACNLVIRLDMDKGSMNLVNYIQSRGRARDPNAKFVLLMEENNIEHRGHQLNLQRREQEIRDVLRANALKLEKPELVDDAWAVVRQQAPPYAFYVEKTGATVTLASAVGMLYYFCAMQVVDDVGSQAVPQYVLTLLAGETDEPWMATVILPATVPMEFRHINGRPMRSKLLAERMAAYEAIKVLYKQGLLDDYLMPMPNLTRRRIKYGDEEYIARTEQEKRLKELKSKKRKRNHKAKVADSLLRPWVADEGLITVYLHVLHTTAADGSPTAMPLGFLAVNPMPVPEMTFPIWPLLAQVDVHIDKVPTPIQITEAQLRQFRRYHYLILQPIIKHFHETSAHAYLVVPISVAPNSPPCDIHEPNLIDWQALHDATHFNSRMAKYALSSADAALDYVIQDPRHYDRKFIPLEFCTGKGPFDPVPFSDEHYQSAADGYRKVNKKLYIDENDTVIRAKLVSRKVNMLAFFNIAHNELVNAKELGDVFLLPQFCQVYPIKTWIMESATLLPSIFFFLELYYKTHELRTKISINVDIQSLLTAITAPSATMQFNYERFETLGDSFLKLALTLHCFVAHPLRSEGLLSMYMSQLQSNHELFKAGMRCGVAEYVVATKLSRTTWAPATIPDSTPSTPNTTTTQNPAKKAIDTTQLLSDKQIADVIEAILGACVHQNSTDPRIAAQALHNIYSNAFNVDWKDYIKAVRLSPRPSEMRDGGRITVDRVQKLFGYEFKDPFLLLEAFTHPTSADRTVNCYQRLEFLGDAVLGFCAVRLFFYRYPDLQPGGLVDLKDAAVNNAFLACVAANLGLHRYIDHFSSALSESITDYCEDLYSITKSRKALPPVVENSNILPSERAGSPTKTRLEEKAELEEKQREVQYWLDLEAPKTISDIYEAVLGAIFLDSGFEVEQVWEGMKRTWLPWVDAYINPSLISRHPYREMAVHLRKLGCDAWRVPCSGDPEDGGFIARLMMHKEIVSEAKGPSRKLARKYLAEQVLEV</sequence>
<keyword evidence="8" id="KW-0067">ATP-binding</keyword>
<dbReference type="GO" id="GO:0031047">
    <property type="term" value="P:regulatory ncRNA-mediated gene silencing"/>
    <property type="evidence" value="ECO:0007669"/>
    <property type="project" value="UniProtKB-ARBA"/>
</dbReference>
<keyword evidence="9" id="KW-0460">Magnesium</keyword>
<dbReference type="PROSITE" id="PS51327">
    <property type="entry name" value="DICER_DSRBF"/>
    <property type="match status" value="1"/>
</dbReference>
<dbReference type="GO" id="GO:0046872">
    <property type="term" value="F:metal ion binding"/>
    <property type="evidence" value="ECO:0007669"/>
    <property type="project" value="UniProtKB-KW"/>
</dbReference>
<dbReference type="GO" id="GO:0003723">
    <property type="term" value="F:RNA binding"/>
    <property type="evidence" value="ECO:0007669"/>
    <property type="project" value="UniProtKB-UniRule"/>
</dbReference>
<accession>A0AAD5SE41</accession>
<evidence type="ECO:0000256" key="7">
    <source>
        <dbReference type="ARBA" id="ARBA00022806"/>
    </source>
</evidence>
<dbReference type="SUPFAM" id="SSF52540">
    <property type="entry name" value="P-loop containing nucleoside triphosphate hydrolases"/>
    <property type="match status" value="1"/>
</dbReference>
<dbReference type="SMART" id="SM00535">
    <property type="entry name" value="RIBOc"/>
    <property type="match status" value="2"/>
</dbReference>
<dbReference type="PROSITE" id="PS50137">
    <property type="entry name" value="DS_RBD"/>
    <property type="match status" value="1"/>
</dbReference>
<proteinExistence type="predicted"/>
<keyword evidence="6" id="KW-0378">Hydrolase</keyword>
<dbReference type="InterPro" id="IPR038248">
    <property type="entry name" value="Dicer_dimer_sf"/>
</dbReference>
<protein>
    <submittedName>
        <fullName evidence="18">Dicer-like protein 1</fullName>
    </submittedName>
</protein>
<dbReference type="Gene3D" id="3.40.50.300">
    <property type="entry name" value="P-loop containing nucleotide triphosphate hydrolases"/>
    <property type="match status" value="1"/>
</dbReference>
<evidence type="ECO:0000259" key="16">
    <source>
        <dbReference type="PROSITE" id="PS51194"/>
    </source>
</evidence>
<dbReference type="GO" id="GO:0005524">
    <property type="term" value="F:ATP binding"/>
    <property type="evidence" value="ECO:0007669"/>
    <property type="project" value="UniProtKB-KW"/>
</dbReference>
<evidence type="ECO:0000313" key="18">
    <source>
        <dbReference type="EMBL" id="KAJ3051817.1"/>
    </source>
</evidence>
<keyword evidence="11" id="KW-0464">Manganese</keyword>
<keyword evidence="19" id="KW-1185">Reference proteome</keyword>
<dbReference type="PANTHER" id="PTHR14950:SF37">
    <property type="entry name" value="ENDORIBONUCLEASE DICER"/>
    <property type="match status" value="1"/>
</dbReference>
<dbReference type="Gene3D" id="3.30.160.380">
    <property type="entry name" value="Dicer dimerisation domain"/>
    <property type="match status" value="1"/>
</dbReference>
<dbReference type="InterPro" id="IPR014720">
    <property type="entry name" value="dsRBD_dom"/>
</dbReference>
<feature type="compositionally biased region" description="Low complexity" evidence="13">
    <location>
        <begin position="842"/>
        <end position="859"/>
    </location>
</feature>
<keyword evidence="4" id="KW-0677">Repeat</keyword>
<evidence type="ECO:0000256" key="8">
    <source>
        <dbReference type="ARBA" id="ARBA00022840"/>
    </source>
</evidence>
<keyword evidence="10 12" id="KW-0694">RNA-binding</keyword>
<evidence type="ECO:0000256" key="9">
    <source>
        <dbReference type="ARBA" id="ARBA00022842"/>
    </source>
</evidence>
<dbReference type="EMBL" id="JADGJD010000355">
    <property type="protein sequence ID" value="KAJ3051817.1"/>
    <property type="molecule type" value="Genomic_DNA"/>
</dbReference>
<dbReference type="Gene3D" id="1.10.1520.10">
    <property type="entry name" value="Ribonuclease III domain"/>
    <property type="match status" value="2"/>
</dbReference>
<dbReference type="GO" id="GO:0004525">
    <property type="term" value="F:ribonuclease III activity"/>
    <property type="evidence" value="ECO:0007669"/>
    <property type="project" value="InterPro"/>
</dbReference>
<dbReference type="InterPro" id="IPR027417">
    <property type="entry name" value="P-loop_NTPase"/>
</dbReference>
<dbReference type="GO" id="GO:0006396">
    <property type="term" value="P:RNA processing"/>
    <property type="evidence" value="ECO:0007669"/>
    <property type="project" value="InterPro"/>
</dbReference>
<evidence type="ECO:0000256" key="6">
    <source>
        <dbReference type="ARBA" id="ARBA00022801"/>
    </source>
</evidence>
<evidence type="ECO:0000256" key="10">
    <source>
        <dbReference type="ARBA" id="ARBA00022884"/>
    </source>
</evidence>
<dbReference type="InterPro" id="IPR001650">
    <property type="entry name" value="Helicase_C-like"/>
</dbReference>
<feature type="domain" description="DRBM" evidence="14">
    <location>
        <begin position="1152"/>
        <end position="1213"/>
    </location>
</feature>
<name>A0AAD5SE41_9FUNG</name>
<dbReference type="PANTHER" id="PTHR14950">
    <property type="entry name" value="DICER-RELATED"/>
    <property type="match status" value="1"/>
</dbReference>
<dbReference type="AlphaFoldDB" id="A0AAD5SE41"/>
<dbReference type="Proteomes" id="UP001212841">
    <property type="component" value="Unassembled WGS sequence"/>
</dbReference>
<comment type="cofactor">
    <cofactor evidence="2">
        <name>Mg(2+)</name>
        <dbReference type="ChEBI" id="CHEBI:18420"/>
    </cofactor>
</comment>
<evidence type="ECO:0000256" key="3">
    <source>
        <dbReference type="ARBA" id="ARBA00022723"/>
    </source>
</evidence>
<dbReference type="Pfam" id="PF03368">
    <property type="entry name" value="Dicer_dimer"/>
    <property type="match status" value="1"/>
</dbReference>
<feature type="domain" description="Dicer dsRNA-binding fold" evidence="17">
    <location>
        <begin position="330"/>
        <end position="427"/>
    </location>
</feature>
<dbReference type="CDD" id="cd00593">
    <property type="entry name" value="RIBOc"/>
    <property type="match status" value="2"/>
</dbReference>
<keyword evidence="3" id="KW-0479">Metal-binding</keyword>
<dbReference type="PROSITE" id="PS00517">
    <property type="entry name" value="RNASE_3_1"/>
    <property type="match status" value="1"/>
</dbReference>
<comment type="cofactor">
    <cofactor evidence="1">
        <name>Mn(2+)</name>
        <dbReference type="ChEBI" id="CHEBI:29035"/>
    </cofactor>
</comment>
<evidence type="ECO:0000313" key="19">
    <source>
        <dbReference type="Proteomes" id="UP001212841"/>
    </source>
</evidence>
<dbReference type="InterPro" id="IPR036389">
    <property type="entry name" value="RNase_III_sf"/>
</dbReference>
<evidence type="ECO:0000256" key="13">
    <source>
        <dbReference type="SAM" id="MobiDB-lite"/>
    </source>
</evidence>
<organism evidence="18 19">
    <name type="scientific">Rhizophlyctis rosea</name>
    <dbReference type="NCBI Taxonomy" id="64517"/>
    <lineage>
        <taxon>Eukaryota</taxon>
        <taxon>Fungi</taxon>
        <taxon>Fungi incertae sedis</taxon>
        <taxon>Chytridiomycota</taxon>
        <taxon>Chytridiomycota incertae sedis</taxon>
        <taxon>Chytridiomycetes</taxon>
        <taxon>Rhizophlyctidales</taxon>
        <taxon>Rhizophlyctidaceae</taxon>
        <taxon>Rhizophlyctis</taxon>
    </lineage>
</organism>
<evidence type="ECO:0000259" key="17">
    <source>
        <dbReference type="PROSITE" id="PS51327"/>
    </source>
</evidence>